<feature type="compositionally biased region" description="Basic and acidic residues" evidence="8">
    <location>
        <begin position="525"/>
        <end position="543"/>
    </location>
</feature>
<evidence type="ECO:0000256" key="7">
    <source>
        <dbReference type="PIRNR" id="PIRNR017300"/>
    </source>
</evidence>
<dbReference type="GO" id="GO:0006364">
    <property type="term" value="P:rRNA processing"/>
    <property type="evidence" value="ECO:0007669"/>
    <property type="project" value="UniProtKB-KW"/>
</dbReference>
<sequence length="588" mass="68629">MKRAKIRIDSNHMVIMGFNLSSHTHVIQSPNTDESTDLTDNGLTSQIYSELENFKQLFKRPKFYRKDCDIALSNLHKFALGLQAREDDLPSEFINNDVETVWQFISYRGKQIIKDFRKNSVLLEVDVKLRDEEKSGSEECSDEDSGSDAYSNEFCGAEHDEMNMIHEKDRGLKELEHEQEYMDQEDQEDKFSDRPEIHPKSAVDDKFFSLAEMNAFLDEQDRVDWLKESVLETVDVGYLDIIHLLFTNLTNHDSLTNETNYCYEDFFGQRDEASKSERVKNKTEIDKKEKKKKSKTVRFAVDSDDTENGTSVYKVITHEENVVDNASVLLGEEKRPEEQESNLNKSLKRVLSPRNRFLVEKDYCQVRRREFGSTILGAERRAPDVTEVFTEKLEDLIRQRIKDKAFDDVIRKKRIEERADVYRSKPIEEQEMVKVSLAQVYEKEYQKAVGQLKSSESVNEKHQVIEKEMRELFRLIDALSNFDYTPPEVQHEVRVVSNMPALTVEEVGMSASTDAQLLAPEEIKKHQKGDLKSVEERTSTDKLRQRRKKKNRQRALVEVLGEKALDDRRKIKKRKLVNDQDENSVKKN</sequence>
<reference evidence="10" key="2">
    <citation type="journal article" date="2016" name="Sci. Rep.">
        <title>Dictyocaulus viviparus genome, variome and transcriptome elucidate lungworm biology and support future intervention.</title>
        <authorList>
            <person name="McNulty S.N."/>
            <person name="Strube C."/>
            <person name="Rosa B.A."/>
            <person name="Martin J.C."/>
            <person name="Tyagi R."/>
            <person name="Choi Y.J."/>
            <person name="Wang Q."/>
            <person name="Hallsworth Pepin K."/>
            <person name="Zhang X."/>
            <person name="Ozersky P."/>
            <person name="Wilson R.K."/>
            <person name="Sternberg P.W."/>
            <person name="Gasser R.B."/>
            <person name="Mitreva M."/>
        </authorList>
    </citation>
    <scope>NUCLEOTIDE SEQUENCE [LARGE SCALE GENOMIC DNA]</scope>
    <source>
        <strain evidence="10">HannoverDv2000</strain>
    </source>
</reference>
<proteinExistence type="inferred from homology"/>
<feature type="region of interest" description="Disordered" evidence="8">
    <location>
        <begin position="133"/>
        <end position="153"/>
    </location>
</feature>
<evidence type="ECO:0000313" key="10">
    <source>
        <dbReference type="Proteomes" id="UP000053766"/>
    </source>
</evidence>
<evidence type="ECO:0000256" key="3">
    <source>
        <dbReference type="ARBA" id="ARBA00022552"/>
    </source>
</evidence>
<feature type="region of interest" description="Disordered" evidence="8">
    <location>
        <begin position="525"/>
        <end position="556"/>
    </location>
</feature>
<name>A0A0D8XIH9_DICVI</name>
<dbReference type="OrthoDB" id="445326at2759"/>
<evidence type="ECO:0000256" key="1">
    <source>
        <dbReference type="ARBA" id="ARBA00004604"/>
    </source>
</evidence>
<keyword evidence="4 7" id="KW-0539">Nucleus</keyword>
<keyword evidence="3 7" id="KW-0698">rRNA processing</keyword>
<dbReference type="EMBL" id="KN716548">
    <property type="protein sequence ID" value="KJH43557.1"/>
    <property type="molecule type" value="Genomic_DNA"/>
</dbReference>
<keyword evidence="10" id="KW-1185">Reference proteome</keyword>
<dbReference type="PIRSF" id="PIRSF017300">
    <property type="entry name" value="snoRNP_Mpp10"/>
    <property type="match status" value="1"/>
</dbReference>
<dbReference type="PANTHER" id="PTHR17039">
    <property type="entry name" value="U3 SMALL NUCLEOLAR RIBONUCLEOPROTEIN PROTEIN MPP10"/>
    <property type="match status" value="1"/>
</dbReference>
<comment type="subcellular location">
    <subcellularLocation>
        <location evidence="1 7">Nucleus</location>
        <location evidence="1 7">Nucleolus</location>
    </subcellularLocation>
</comment>
<dbReference type="PANTHER" id="PTHR17039:SF0">
    <property type="entry name" value="U3 SMALL NUCLEOLAR RIBONUCLEOPROTEIN PROTEIN MPP10"/>
    <property type="match status" value="1"/>
</dbReference>
<reference evidence="9 10" key="1">
    <citation type="submission" date="2013-11" db="EMBL/GenBank/DDBJ databases">
        <title>Draft genome of the bovine lungworm Dictyocaulus viviparus.</title>
        <authorList>
            <person name="Mitreva M."/>
        </authorList>
    </citation>
    <scope>NUCLEOTIDE SEQUENCE [LARGE SCALE GENOMIC DNA]</scope>
    <source>
        <strain evidence="9 10">HannoverDv2000</strain>
    </source>
</reference>
<comment type="similarity">
    <text evidence="6 7">Belongs to the MPP10 family.</text>
</comment>
<dbReference type="AlphaFoldDB" id="A0A0D8XIH9"/>
<keyword evidence="2 7" id="KW-0690">Ribosome biogenesis</keyword>
<comment type="function">
    <text evidence="7">Involved in nucleolar processing of pre-18S ribosomal RNA.</text>
</comment>
<evidence type="ECO:0000313" key="9">
    <source>
        <dbReference type="EMBL" id="KJH43557.1"/>
    </source>
</evidence>
<protein>
    <recommendedName>
        <fullName evidence="7">U3 small nucleolar ribonucleoprotein protein MPP10</fullName>
    </recommendedName>
</protein>
<evidence type="ECO:0000256" key="4">
    <source>
        <dbReference type="ARBA" id="ARBA00023242"/>
    </source>
</evidence>
<evidence type="ECO:0000256" key="6">
    <source>
        <dbReference type="ARBA" id="ARBA00029455"/>
    </source>
</evidence>
<keyword evidence="5 7" id="KW-0687">Ribonucleoprotein</keyword>
<feature type="compositionally biased region" description="Basic residues" evidence="8">
    <location>
        <begin position="544"/>
        <end position="553"/>
    </location>
</feature>
<accession>A0A0D8XIH9</accession>
<dbReference type="Pfam" id="PF04006">
    <property type="entry name" value="Mpp10"/>
    <property type="match status" value="2"/>
</dbReference>
<organism evidence="9 10">
    <name type="scientific">Dictyocaulus viviparus</name>
    <name type="common">Bovine lungworm</name>
    <dbReference type="NCBI Taxonomy" id="29172"/>
    <lineage>
        <taxon>Eukaryota</taxon>
        <taxon>Metazoa</taxon>
        <taxon>Ecdysozoa</taxon>
        <taxon>Nematoda</taxon>
        <taxon>Chromadorea</taxon>
        <taxon>Rhabditida</taxon>
        <taxon>Rhabditina</taxon>
        <taxon>Rhabditomorpha</taxon>
        <taxon>Strongyloidea</taxon>
        <taxon>Metastrongylidae</taxon>
        <taxon>Dictyocaulus</taxon>
    </lineage>
</organism>
<evidence type="ECO:0000256" key="2">
    <source>
        <dbReference type="ARBA" id="ARBA00022517"/>
    </source>
</evidence>
<evidence type="ECO:0000256" key="8">
    <source>
        <dbReference type="SAM" id="MobiDB-lite"/>
    </source>
</evidence>
<evidence type="ECO:0000256" key="5">
    <source>
        <dbReference type="ARBA" id="ARBA00023274"/>
    </source>
</evidence>
<dbReference type="GO" id="GO:0034457">
    <property type="term" value="C:Mpp10 complex"/>
    <property type="evidence" value="ECO:0007669"/>
    <property type="project" value="UniProtKB-UniRule"/>
</dbReference>
<dbReference type="InterPro" id="IPR012173">
    <property type="entry name" value="Mpp10"/>
</dbReference>
<dbReference type="GO" id="GO:0005732">
    <property type="term" value="C:sno(s)RNA-containing ribonucleoprotein complex"/>
    <property type="evidence" value="ECO:0007669"/>
    <property type="project" value="UniProtKB-UniRule"/>
</dbReference>
<dbReference type="GO" id="GO:0032040">
    <property type="term" value="C:small-subunit processome"/>
    <property type="evidence" value="ECO:0007669"/>
    <property type="project" value="TreeGrafter"/>
</dbReference>
<dbReference type="Proteomes" id="UP000053766">
    <property type="component" value="Unassembled WGS sequence"/>
</dbReference>
<dbReference type="STRING" id="29172.A0A0D8XIH9"/>
<gene>
    <name evidence="9" type="ORF">DICVIV_10423</name>
</gene>